<feature type="non-terminal residue" evidence="1">
    <location>
        <position position="1"/>
    </location>
</feature>
<organism evidence="1 2">
    <name type="scientific">Kibdelosporangium lantanae</name>
    <dbReference type="NCBI Taxonomy" id="1497396"/>
    <lineage>
        <taxon>Bacteria</taxon>
        <taxon>Bacillati</taxon>
        <taxon>Actinomycetota</taxon>
        <taxon>Actinomycetes</taxon>
        <taxon>Pseudonocardiales</taxon>
        <taxon>Pseudonocardiaceae</taxon>
        <taxon>Kibdelosporangium</taxon>
    </lineage>
</organism>
<dbReference type="Gene3D" id="3.30.559.30">
    <property type="entry name" value="Nonribosomal peptide synthetase, condensation domain"/>
    <property type="match status" value="1"/>
</dbReference>
<dbReference type="Proteomes" id="UP001597045">
    <property type="component" value="Unassembled WGS sequence"/>
</dbReference>
<evidence type="ECO:0000313" key="2">
    <source>
        <dbReference type="Proteomes" id="UP001597045"/>
    </source>
</evidence>
<dbReference type="SUPFAM" id="SSF52777">
    <property type="entry name" value="CoA-dependent acyltransferases"/>
    <property type="match status" value="1"/>
</dbReference>
<name>A0ABW3MLR2_9PSEU</name>
<accession>A0ABW3MLR2</accession>
<gene>
    <name evidence="1" type="ORF">ACFQ1S_35840</name>
</gene>
<sequence length="151" mass="17054">LGMYLNTLPFAMPANTRTWGELVTAVYDGLTAMWPHRVFPTQVIQQELGGGQRLLDVFFNYLDFHQVDSDLINEDVTYNDNDNEFSLHVFTLPGLVKFNTTNHRLNRAAAVRLASLYRTVLEELRARGGHDRLPTALGPFAGRLAHVGDRI</sequence>
<evidence type="ECO:0000313" key="1">
    <source>
        <dbReference type="EMBL" id="MFD1050519.1"/>
    </source>
</evidence>
<comment type="caution">
    <text evidence="1">The sequence shown here is derived from an EMBL/GenBank/DDBJ whole genome shotgun (WGS) entry which is preliminary data.</text>
</comment>
<evidence type="ECO:0008006" key="3">
    <source>
        <dbReference type="Google" id="ProtNLM"/>
    </source>
</evidence>
<reference evidence="2" key="1">
    <citation type="journal article" date="2019" name="Int. J. Syst. Evol. Microbiol.">
        <title>The Global Catalogue of Microorganisms (GCM) 10K type strain sequencing project: providing services to taxonomists for standard genome sequencing and annotation.</title>
        <authorList>
            <consortium name="The Broad Institute Genomics Platform"/>
            <consortium name="The Broad Institute Genome Sequencing Center for Infectious Disease"/>
            <person name="Wu L."/>
            <person name="Ma J."/>
        </authorList>
    </citation>
    <scope>NUCLEOTIDE SEQUENCE [LARGE SCALE GENOMIC DNA]</scope>
    <source>
        <strain evidence="2">JCM 31486</strain>
    </source>
</reference>
<proteinExistence type="predicted"/>
<dbReference type="EMBL" id="JBHTIS010002900">
    <property type="protein sequence ID" value="MFD1050519.1"/>
    <property type="molecule type" value="Genomic_DNA"/>
</dbReference>
<keyword evidence="2" id="KW-1185">Reference proteome</keyword>
<protein>
    <recommendedName>
        <fullName evidence="3">Condensation domain-containing protein</fullName>
    </recommendedName>
</protein>